<dbReference type="EMBL" id="FQZD01000012">
    <property type="protein sequence ID" value="SHJ12723.1"/>
    <property type="molecule type" value="Genomic_DNA"/>
</dbReference>
<accession>A0A1M6GRZ7</accession>
<reference evidence="1 2" key="1">
    <citation type="submission" date="2016-11" db="EMBL/GenBank/DDBJ databases">
        <authorList>
            <person name="Varghese N."/>
            <person name="Submissions S."/>
        </authorList>
    </citation>
    <scope>NUCLEOTIDE SEQUENCE [LARGE SCALE GENOMIC DNA]</scope>
    <source>
        <strain evidence="1 2">DSM 15287</strain>
    </source>
</reference>
<name>A0A1M6GRZ7_9FIRM</name>
<organism evidence="1 2">
    <name type="scientific">Propionispora hippei DSM 15287</name>
    <dbReference type="NCBI Taxonomy" id="1123003"/>
    <lineage>
        <taxon>Bacteria</taxon>
        <taxon>Bacillati</taxon>
        <taxon>Bacillota</taxon>
        <taxon>Negativicutes</taxon>
        <taxon>Selenomonadales</taxon>
        <taxon>Sporomusaceae</taxon>
        <taxon>Propionispora</taxon>
    </lineage>
</organism>
<keyword evidence="2" id="KW-1185">Reference proteome</keyword>
<dbReference type="Proteomes" id="UP000322917">
    <property type="component" value="Unassembled WGS sequence"/>
</dbReference>
<dbReference type="RefSeq" id="WP_149734570.1">
    <property type="nucleotide sequence ID" value="NZ_FQZD01000012.1"/>
</dbReference>
<dbReference type="OrthoDB" id="1809376at2"/>
<evidence type="ECO:0000313" key="1">
    <source>
        <dbReference type="EMBL" id="SHJ12723.1"/>
    </source>
</evidence>
<protein>
    <submittedName>
        <fullName evidence="1">Uncharacterized protein</fullName>
    </submittedName>
</protein>
<sequence>MAIIVYNGTVTTGGTDGKPVTQDNPIVVSADRGTVSEALNLALRATGPFHFLCNIKVTGKDAEAVQLSLDGVTWSQNLFIQQADTVNRLFFLRTVVGDEEDYGDNTTVSLKLDYYQPV</sequence>
<evidence type="ECO:0000313" key="2">
    <source>
        <dbReference type="Proteomes" id="UP000322917"/>
    </source>
</evidence>
<gene>
    <name evidence="1" type="ORF">SAMN02745170_01804</name>
</gene>
<proteinExistence type="predicted"/>
<dbReference type="AlphaFoldDB" id="A0A1M6GRZ7"/>